<evidence type="ECO:0000259" key="1">
    <source>
        <dbReference type="Pfam" id="PF04991"/>
    </source>
</evidence>
<dbReference type="Proteomes" id="UP001432180">
    <property type="component" value="Chromosome"/>
</dbReference>
<accession>A0ABZ0S7V3</accession>
<protein>
    <submittedName>
        <fullName evidence="2">LPS biosynthesis protein</fullName>
    </submittedName>
</protein>
<dbReference type="PANTHER" id="PTHR43404:SF1">
    <property type="entry name" value="MNN4P"/>
    <property type="match status" value="1"/>
</dbReference>
<dbReference type="EMBL" id="CP121472">
    <property type="protein sequence ID" value="WPL15550.1"/>
    <property type="molecule type" value="Genomic_DNA"/>
</dbReference>
<evidence type="ECO:0000313" key="3">
    <source>
        <dbReference type="Proteomes" id="UP001432180"/>
    </source>
</evidence>
<name>A0ABZ0S7V3_9GAMM</name>
<sequence>MMPVDIHTSLITDPQGMVAQFTASLTQPGVPPRQSVQQGYLLALAHARLSQFDQASIQACQALRLASRLDWPEPARTTSPVFRSDLALPLLLKTLNDLARQGYVAFATGGTLLGLVREGRLLPTDKDLDIATPLAQFAQVAQSLIEQGWQPNEVPLKLINFRSFIDPAAGITLDLVGGEYDAERNKVLGGWWPEGVPRTAGRVLQFTPYRLERKTQGRLNFWVIPEPDTLLSELFGPYWRLPDPDAVNLFETSALVEHNGFSHCLGYLRLLEAWLTGRQTRFARLTQALRRLDPDDPGLRNLPQTPLARDPVLSAQRRVQAGLQLAVDQFRENRIDSALAIARQAVQRATTLPLPATESAPIPPVDTEQGWALLQTTLVQLAAQGIQAFAFGGALLGWVREGGLLPNDKDLDIVVPWPQFDPACQQLLASGWQAASIPVNTVNFRCFVHPASQITLDLFGYDFQPEVIIGGWWPTGLPREAGRLLRFTPFELHQQQGPQGAYWAIAHPETALEQLYGPHWREPDSGFDTTLESPALEHFTGYCRCWGLLRLLEAWIQGHSGRFCRRLRIVQRRAPDEPVLDQFAEDNPCA</sequence>
<dbReference type="Pfam" id="PF04991">
    <property type="entry name" value="LicD"/>
    <property type="match status" value="1"/>
</dbReference>
<evidence type="ECO:0000313" key="2">
    <source>
        <dbReference type="EMBL" id="WPL15550.1"/>
    </source>
</evidence>
<dbReference type="InterPro" id="IPR052942">
    <property type="entry name" value="LPS_cholinephosphotransferase"/>
</dbReference>
<gene>
    <name evidence="2" type="ORF">Thiowin_00451</name>
</gene>
<organism evidence="2 3">
    <name type="scientific">Thiorhodovibrio winogradskyi</name>
    <dbReference type="NCBI Taxonomy" id="77007"/>
    <lineage>
        <taxon>Bacteria</taxon>
        <taxon>Pseudomonadati</taxon>
        <taxon>Pseudomonadota</taxon>
        <taxon>Gammaproteobacteria</taxon>
        <taxon>Chromatiales</taxon>
        <taxon>Chromatiaceae</taxon>
        <taxon>Thiorhodovibrio</taxon>
    </lineage>
</organism>
<reference evidence="2 3" key="1">
    <citation type="journal article" date="2023" name="Microorganisms">
        <title>Thiorhodovibrio frisius and Trv. litoralis spp. nov., Two Novel Members from a Clade of Fastidious Purple Sulfur Bacteria That Exhibit Unique Red-Shifted Light-Harvesting Capabilities.</title>
        <authorList>
            <person name="Methner A."/>
            <person name="Kuzyk S.B."/>
            <person name="Petersen J."/>
            <person name="Bauer S."/>
            <person name="Brinkmann H."/>
            <person name="Sichau K."/>
            <person name="Wanner G."/>
            <person name="Wolf J."/>
            <person name="Neumann-Schaal M."/>
            <person name="Henke P."/>
            <person name="Tank M."/>
            <person name="Sproer C."/>
            <person name="Bunk B."/>
            <person name="Overmann J."/>
        </authorList>
    </citation>
    <scope>NUCLEOTIDE SEQUENCE [LARGE SCALE GENOMIC DNA]</scope>
    <source>
        <strain evidence="2 3">DSM 6702</strain>
    </source>
</reference>
<dbReference type="PANTHER" id="PTHR43404">
    <property type="entry name" value="LIPOPOLYSACCHARIDE CHOLINEPHOSPHOTRANSFERASE LICD"/>
    <property type="match status" value="1"/>
</dbReference>
<dbReference type="InterPro" id="IPR007074">
    <property type="entry name" value="LicD/FKTN/FKRP_NTP_transf"/>
</dbReference>
<proteinExistence type="predicted"/>
<keyword evidence="3" id="KW-1185">Reference proteome</keyword>
<feature type="domain" description="LicD/FKTN/FKRP nucleotidyltransferase" evidence="1">
    <location>
        <begin position="383"/>
        <end position="455"/>
    </location>
</feature>